<dbReference type="AlphaFoldDB" id="A0A4C1XNN9"/>
<gene>
    <name evidence="2" type="ORF">EVAR_48104_1</name>
</gene>
<evidence type="ECO:0000313" key="2">
    <source>
        <dbReference type="EMBL" id="GBP63845.1"/>
    </source>
</evidence>
<accession>A0A4C1XNN9</accession>
<dbReference type="Proteomes" id="UP000299102">
    <property type="component" value="Unassembled WGS sequence"/>
</dbReference>
<sequence length="272" mass="30902">MARRRRLLPLDLIRRRTPRISGDPVVSAIRLSDRVKFPSSFRSPEVPQHHLDDDPATLFCQIECNLNHADRPYSGCVRRIQTNSTGTERPPRARPSEQVQIRRSALPKEKTLSDRTCRPVQVLRQTTLPIVPTRHQTFQRQLSHRLDPPTVQFSICSLERADSSIGLIKFHPVETKFISTPTLVIEWELVKEGFGSSPAQILRQRKKSSEVLIEQVLKLYFYWDVRKIDQTVLSTCGGSCAHTQVSETCGTSSLCNLTSAITTEYCARPEQG</sequence>
<feature type="region of interest" description="Disordered" evidence="1">
    <location>
        <begin position="82"/>
        <end position="101"/>
    </location>
</feature>
<evidence type="ECO:0000313" key="3">
    <source>
        <dbReference type="Proteomes" id="UP000299102"/>
    </source>
</evidence>
<organism evidence="2 3">
    <name type="scientific">Eumeta variegata</name>
    <name type="common">Bagworm moth</name>
    <name type="synonym">Eumeta japonica</name>
    <dbReference type="NCBI Taxonomy" id="151549"/>
    <lineage>
        <taxon>Eukaryota</taxon>
        <taxon>Metazoa</taxon>
        <taxon>Ecdysozoa</taxon>
        <taxon>Arthropoda</taxon>
        <taxon>Hexapoda</taxon>
        <taxon>Insecta</taxon>
        <taxon>Pterygota</taxon>
        <taxon>Neoptera</taxon>
        <taxon>Endopterygota</taxon>
        <taxon>Lepidoptera</taxon>
        <taxon>Glossata</taxon>
        <taxon>Ditrysia</taxon>
        <taxon>Tineoidea</taxon>
        <taxon>Psychidae</taxon>
        <taxon>Oiketicinae</taxon>
        <taxon>Eumeta</taxon>
    </lineage>
</organism>
<dbReference type="OrthoDB" id="67700at2759"/>
<proteinExistence type="predicted"/>
<evidence type="ECO:0000256" key="1">
    <source>
        <dbReference type="SAM" id="MobiDB-lite"/>
    </source>
</evidence>
<reference evidence="2 3" key="1">
    <citation type="journal article" date="2019" name="Commun. Biol.">
        <title>The bagworm genome reveals a unique fibroin gene that provides high tensile strength.</title>
        <authorList>
            <person name="Kono N."/>
            <person name="Nakamura H."/>
            <person name="Ohtoshi R."/>
            <person name="Tomita M."/>
            <person name="Numata K."/>
            <person name="Arakawa K."/>
        </authorList>
    </citation>
    <scope>NUCLEOTIDE SEQUENCE [LARGE SCALE GENOMIC DNA]</scope>
</reference>
<keyword evidence="3" id="KW-1185">Reference proteome</keyword>
<comment type="caution">
    <text evidence="2">The sequence shown here is derived from an EMBL/GenBank/DDBJ whole genome shotgun (WGS) entry which is preliminary data.</text>
</comment>
<protein>
    <submittedName>
        <fullName evidence="2">Uncharacterized protein</fullName>
    </submittedName>
</protein>
<dbReference type="STRING" id="151549.A0A4C1XNN9"/>
<dbReference type="EMBL" id="BGZK01000881">
    <property type="protein sequence ID" value="GBP63845.1"/>
    <property type="molecule type" value="Genomic_DNA"/>
</dbReference>
<name>A0A4C1XNN9_EUMVA</name>